<evidence type="ECO:0000256" key="6">
    <source>
        <dbReference type="SAM" id="Phobius"/>
    </source>
</evidence>
<reference evidence="8 9" key="1">
    <citation type="submission" date="2024-09" db="EMBL/GenBank/DDBJ databases">
        <authorList>
            <person name="Sun Q."/>
            <person name="Mori K."/>
        </authorList>
    </citation>
    <scope>NUCLEOTIDE SEQUENCE [LARGE SCALE GENOMIC DNA]</scope>
    <source>
        <strain evidence="8 9">CCM 7904</strain>
    </source>
</reference>
<evidence type="ECO:0000256" key="3">
    <source>
        <dbReference type="ARBA" id="ARBA00022989"/>
    </source>
</evidence>
<dbReference type="EMBL" id="JBHLWQ010000146">
    <property type="protein sequence ID" value="MFC0201740.1"/>
    <property type="molecule type" value="Genomic_DNA"/>
</dbReference>
<keyword evidence="1" id="KW-1003">Cell membrane</keyword>
<dbReference type="Pfam" id="PF06305">
    <property type="entry name" value="LapA_dom"/>
    <property type="match status" value="1"/>
</dbReference>
<evidence type="ECO:0000259" key="7">
    <source>
        <dbReference type="Pfam" id="PF06305"/>
    </source>
</evidence>
<evidence type="ECO:0000256" key="4">
    <source>
        <dbReference type="ARBA" id="ARBA00023136"/>
    </source>
</evidence>
<comment type="caution">
    <text evidence="8">The sequence shown here is derived from an EMBL/GenBank/DDBJ whole genome shotgun (WGS) entry which is preliminary data.</text>
</comment>
<dbReference type="Proteomes" id="UP001589795">
    <property type="component" value="Unassembled WGS sequence"/>
</dbReference>
<dbReference type="InterPro" id="IPR010445">
    <property type="entry name" value="LapA_dom"/>
</dbReference>
<evidence type="ECO:0000256" key="1">
    <source>
        <dbReference type="ARBA" id="ARBA00022475"/>
    </source>
</evidence>
<proteinExistence type="predicted"/>
<keyword evidence="3 6" id="KW-1133">Transmembrane helix</keyword>
<evidence type="ECO:0000256" key="5">
    <source>
        <dbReference type="SAM" id="MobiDB-lite"/>
    </source>
</evidence>
<accession>A0ABV6CPF4</accession>
<name>A0ABV6CPF4_9RHOB</name>
<dbReference type="RefSeq" id="WP_265505745.1">
    <property type="nucleotide sequence ID" value="NZ_JAOTBE010000004.1"/>
</dbReference>
<feature type="region of interest" description="Disordered" evidence="5">
    <location>
        <begin position="117"/>
        <end position="140"/>
    </location>
</feature>
<keyword evidence="9" id="KW-1185">Reference proteome</keyword>
<protein>
    <submittedName>
        <fullName evidence="8">Lipopolysaccharide assembly LapA domain-containing protein</fullName>
    </submittedName>
</protein>
<keyword evidence="4 6" id="KW-0472">Membrane</keyword>
<feature type="transmembrane region" description="Helical" evidence="6">
    <location>
        <begin position="46"/>
        <end position="68"/>
    </location>
</feature>
<feature type="domain" description="Lipopolysaccharide assembly protein A" evidence="7">
    <location>
        <begin position="23"/>
        <end position="93"/>
    </location>
</feature>
<sequence>MRFIRLIFIALLALILVGVALANREMVTLSLFPAGFGQFLGGTWSLAVPLFVVIFGAFALGMLAGLLWEWMREANYRREARLRHDEVARLESEMGHLRERHAAPRDDVLAILDEPSNRRPAAARVPSHAGTTPAQLPAAR</sequence>
<organism evidence="8 9">
    <name type="scientific">Paracoccus rhizosphaerae</name>
    <dbReference type="NCBI Taxonomy" id="1133347"/>
    <lineage>
        <taxon>Bacteria</taxon>
        <taxon>Pseudomonadati</taxon>
        <taxon>Pseudomonadota</taxon>
        <taxon>Alphaproteobacteria</taxon>
        <taxon>Rhodobacterales</taxon>
        <taxon>Paracoccaceae</taxon>
        <taxon>Paracoccus</taxon>
    </lineage>
</organism>
<evidence type="ECO:0000313" key="8">
    <source>
        <dbReference type="EMBL" id="MFC0201740.1"/>
    </source>
</evidence>
<keyword evidence="2 6" id="KW-0812">Transmembrane</keyword>
<evidence type="ECO:0000256" key="2">
    <source>
        <dbReference type="ARBA" id="ARBA00022692"/>
    </source>
</evidence>
<gene>
    <name evidence="8" type="ORF">ACFFIZ_15860</name>
</gene>
<evidence type="ECO:0000313" key="9">
    <source>
        <dbReference type="Proteomes" id="UP001589795"/>
    </source>
</evidence>